<dbReference type="Proteomes" id="UP000306585">
    <property type="component" value="Unassembled WGS sequence"/>
</dbReference>
<keyword evidence="11" id="KW-1185">Reference proteome</keyword>
<keyword evidence="5 8" id="KW-0812">Transmembrane</keyword>
<evidence type="ECO:0000256" key="7">
    <source>
        <dbReference type="ARBA" id="ARBA00023136"/>
    </source>
</evidence>
<comment type="subcellular location">
    <subcellularLocation>
        <location evidence="1">Cell inner membrane</location>
        <topology evidence="1">Multi-pass membrane protein</topology>
    </subcellularLocation>
</comment>
<sequence length="383" mass="40953">MVTATSLHYIRLFYLVYFAAMGLVLPFFPVYLQQTGLGAGMIGVMTGLLAAARVIAPPWLGHILDHRHAGAVRLVLISSALLAALFASMLGAFEHVLLLALVTLLFGIFWAILLPLTDGLSVSVSEAALADYGRLRVWGSVGFVIASLAGGAWLMGDSLHETFPAILVILMLVTAFAATGFPTLHAPVAESTGMGRPRFSVQFRLLLAIAFIMQASHGAYYGFFSLYLSDAGYAGGEIGAYWVIGVLAEIVMMWLWGRRVQQVAPAWVFAVCMLLAAMRWLGIGLTTNGWILVVLQLLHAASFAAFHVAAIAWVRRLAPVSRHSAAQGLFSAAGFGLGSTVGMMMCGWIVEVYGFSAAFLCCSAIAVVGVPLSLLLPRRMVRG</sequence>
<dbReference type="PROSITE" id="PS50850">
    <property type="entry name" value="MFS"/>
    <property type="match status" value="1"/>
</dbReference>
<feature type="transmembrane region" description="Helical" evidence="8">
    <location>
        <begin position="72"/>
        <end position="90"/>
    </location>
</feature>
<keyword evidence="3" id="KW-1003">Cell membrane</keyword>
<evidence type="ECO:0000256" key="1">
    <source>
        <dbReference type="ARBA" id="ARBA00004429"/>
    </source>
</evidence>
<evidence type="ECO:0000256" key="5">
    <source>
        <dbReference type="ARBA" id="ARBA00022692"/>
    </source>
</evidence>
<dbReference type="AlphaFoldDB" id="A0A5R9GS58"/>
<feature type="transmembrane region" description="Helical" evidence="8">
    <location>
        <begin position="137"/>
        <end position="156"/>
    </location>
</feature>
<dbReference type="GO" id="GO:0015528">
    <property type="term" value="F:lactose:proton symporter activity"/>
    <property type="evidence" value="ECO:0007669"/>
    <property type="project" value="TreeGrafter"/>
</dbReference>
<feature type="transmembrane region" description="Helical" evidence="8">
    <location>
        <begin position="12"/>
        <end position="32"/>
    </location>
</feature>
<evidence type="ECO:0000259" key="9">
    <source>
        <dbReference type="PROSITE" id="PS50850"/>
    </source>
</evidence>
<dbReference type="NCBIfam" id="NF037955">
    <property type="entry name" value="mfs"/>
    <property type="match status" value="1"/>
</dbReference>
<dbReference type="PANTHER" id="PTHR23522">
    <property type="entry name" value="BLL5896 PROTEIN"/>
    <property type="match status" value="1"/>
</dbReference>
<feature type="transmembrane region" description="Helical" evidence="8">
    <location>
        <begin position="326"/>
        <end position="350"/>
    </location>
</feature>
<name>A0A5R9GS58_9PROT</name>
<organism evidence="10 11">
    <name type="scientific">Mariprofundus erugo</name>
    <dbReference type="NCBI Taxonomy" id="2528639"/>
    <lineage>
        <taxon>Bacteria</taxon>
        <taxon>Pseudomonadati</taxon>
        <taxon>Pseudomonadota</taxon>
        <taxon>Candidatius Mariprofundia</taxon>
        <taxon>Mariprofundales</taxon>
        <taxon>Mariprofundaceae</taxon>
        <taxon>Mariprofundus</taxon>
    </lineage>
</organism>
<feature type="transmembrane region" description="Helical" evidence="8">
    <location>
        <begin position="205"/>
        <end position="227"/>
    </location>
</feature>
<dbReference type="Pfam" id="PF12832">
    <property type="entry name" value="MFS_1_like"/>
    <property type="match status" value="1"/>
</dbReference>
<feature type="transmembrane region" description="Helical" evidence="8">
    <location>
        <begin position="38"/>
        <end position="60"/>
    </location>
</feature>
<dbReference type="GO" id="GO:0030395">
    <property type="term" value="F:lactose binding"/>
    <property type="evidence" value="ECO:0007669"/>
    <property type="project" value="TreeGrafter"/>
</dbReference>
<dbReference type="PANTHER" id="PTHR23522:SF10">
    <property type="entry name" value="3-PHENYLPROPIONIC ACID TRANSPORTER-RELATED"/>
    <property type="match status" value="1"/>
</dbReference>
<feature type="transmembrane region" description="Helical" evidence="8">
    <location>
        <begin position="96"/>
        <end position="116"/>
    </location>
</feature>
<dbReference type="InterPro" id="IPR020846">
    <property type="entry name" value="MFS_dom"/>
</dbReference>
<dbReference type="SUPFAM" id="SSF103473">
    <property type="entry name" value="MFS general substrate transporter"/>
    <property type="match status" value="1"/>
</dbReference>
<comment type="caution">
    <text evidence="10">The sequence shown here is derived from an EMBL/GenBank/DDBJ whole genome shotgun (WGS) entry which is preliminary data.</text>
</comment>
<accession>A0A5R9GS58</accession>
<evidence type="ECO:0000256" key="2">
    <source>
        <dbReference type="ARBA" id="ARBA00022448"/>
    </source>
</evidence>
<feature type="transmembrane region" description="Helical" evidence="8">
    <location>
        <begin position="264"/>
        <end position="283"/>
    </location>
</feature>
<keyword evidence="4" id="KW-0997">Cell inner membrane</keyword>
<dbReference type="InterPro" id="IPR036259">
    <property type="entry name" value="MFS_trans_sf"/>
</dbReference>
<dbReference type="InterPro" id="IPR024989">
    <property type="entry name" value="MFS_assoc_dom"/>
</dbReference>
<evidence type="ECO:0000256" key="4">
    <source>
        <dbReference type="ARBA" id="ARBA00022519"/>
    </source>
</evidence>
<feature type="transmembrane region" description="Helical" evidence="8">
    <location>
        <begin position="239"/>
        <end position="257"/>
    </location>
</feature>
<evidence type="ECO:0000313" key="11">
    <source>
        <dbReference type="Proteomes" id="UP000306585"/>
    </source>
</evidence>
<evidence type="ECO:0000256" key="6">
    <source>
        <dbReference type="ARBA" id="ARBA00022989"/>
    </source>
</evidence>
<feature type="transmembrane region" description="Helical" evidence="8">
    <location>
        <begin position="289"/>
        <end position="314"/>
    </location>
</feature>
<dbReference type="RefSeq" id="WP_138238339.1">
    <property type="nucleotide sequence ID" value="NZ_VBRY01000002.1"/>
</dbReference>
<keyword evidence="2" id="KW-0813">Transport</keyword>
<protein>
    <submittedName>
        <fullName evidence="10">MFS transporter</fullName>
    </submittedName>
</protein>
<keyword evidence="6 8" id="KW-1133">Transmembrane helix</keyword>
<feature type="domain" description="Major facilitator superfamily (MFS) profile" evidence="9">
    <location>
        <begin position="202"/>
        <end position="383"/>
    </location>
</feature>
<keyword evidence="7 8" id="KW-0472">Membrane</keyword>
<evidence type="ECO:0000256" key="3">
    <source>
        <dbReference type="ARBA" id="ARBA00022475"/>
    </source>
</evidence>
<dbReference type="GO" id="GO:0005886">
    <property type="term" value="C:plasma membrane"/>
    <property type="evidence" value="ECO:0007669"/>
    <property type="project" value="UniProtKB-SubCell"/>
</dbReference>
<gene>
    <name evidence="10" type="ORF">FEF65_03215</name>
</gene>
<reference evidence="10 11" key="1">
    <citation type="journal article" date="2019" name="Appl. Environ. Microbiol.">
        <title>Environmental Evidence and Genomic Insight of Iron-oxidizing Bacteria Preference Towards More Corrosion Resistant Stainless Steel at Higher Salinities.</title>
        <authorList>
            <person name="Garrison C.E."/>
            <person name="Price K.A."/>
            <person name="Field E.K."/>
        </authorList>
    </citation>
    <scope>NUCLEOTIDE SEQUENCE [LARGE SCALE GENOMIC DNA]</scope>
    <source>
        <strain evidence="10 11">P3</strain>
    </source>
</reference>
<dbReference type="InterPro" id="IPR026032">
    <property type="entry name" value="HcaT-like"/>
</dbReference>
<evidence type="ECO:0000313" key="10">
    <source>
        <dbReference type="EMBL" id="TLS68720.1"/>
    </source>
</evidence>
<dbReference type="PIRSF" id="PIRSF004925">
    <property type="entry name" value="HcaT"/>
    <property type="match status" value="1"/>
</dbReference>
<feature type="transmembrane region" description="Helical" evidence="8">
    <location>
        <begin position="162"/>
        <end position="184"/>
    </location>
</feature>
<feature type="transmembrane region" description="Helical" evidence="8">
    <location>
        <begin position="356"/>
        <end position="376"/>
    </location>
</feature>
<evidence type="ECO:0000256" key="8">
    <source>
        <dbReference type="SAM" id="Phobius"/>
    </source>
</evidence>
<proteinExistence type="predicted"/>
<dbReference type="Gene3D" id="1.20.1250.20">
    <property type="entry name" value="MFS general substrate transporter like domains"/>
    <property type="match status" value="2"/>
</dbReference>
<dbReference type="EMBL" id="VBRY01000002">
    <property type="protein sequence ID" value="TLS68720.1"/>
    <property type="molecule type" value="Genomic_DNA"/>
</dbReference>